<evidence type="ECO:0000313" key="1">
    <source>
        <dbReference type="Proteomes" id="UP000887565"/>
    </source>
</evidence>
<evidence type="ECO:0000313" key="2">
    <source>
        <dbReference type="WBParaSite" id="nRc.2.0.1.t42290-RA"/>
    </source>
</evidence>
<dbReference type="AlphaFoldDB" id="A0A915KTN9"/>
<organism evidence="1 2">
    <name type="scientific">Romanomermis culicivorax</name>
    <name type="common">Nematode worm</name>
    <dbReference type="NCBI Taxonomy" id="13658"/>
    <lineage>
        <taxon>Eukaryota</taxon>
        <taxon>Metazoa</taxon>
        <taxon>Ecdysozoa</taxon>
        <taxon>Nematoda</taxon>
        <taxon>Enoplea</taxon>
        <taxon>Dorylaimia</taxon>
        <taxon>Mermithida</taxon>
        <taxon>Mermithoidea</taxon>
        <taxon>Mermithidae</taxon>
        <taxon>Romanomermis</taxon>
    </lineage>
</organism>
<sequence length="87" mass="9993">MWIIDNKKSNKKSSHCPNWLVKNSEPTFKRIANGMTKRPTAKSQNARLAMILLVKCCFRCRFKTTQTMTKMLPKTAVNGTTDNVKYP</sequence>
<reference evidence="2" key="1">
    <citation type="submission" date="2022-11" db="UniProtKB">
        <authorList>
            <consortium name="WormBaseParasite"/>
        </authorList>
    </citation>
    <scope>IDENTIFICATION</scope>
</reference>
<accession>A0A915KTN9</accession>
<keyword evidence="1" id="KW-1185">Reference proteome</keyword>
<proteinExistence type="predicted"/>
<protein>
    <submittedName>
        <fullName evidence="2">Uncharacterized protein</fullName>
    </submittedName>
</protein>
<name>A0A915KTN9_ROMCU</name>
<dbReference type="Proteomes" id="UP000887565">
    <property type="component" value="Unplaced"/>
</dbReference>
<dbReference type="WBParaSite" id="nRc.2.0.1.t42290-RA">
    <property type="protein sequence ID" value="nRc.2.0.1.t42290-RA"/>
    <property type="gene ID" value="nRc.2.0.1.g42290"/>
</dbReference>